<comment type="similarity">
    <text evidence="3">Belongs to the bacterial glucokinase family.</text>
</comment>
<evidence type="ECO:0000256" key="1">
    <source>
        <dbReference type="ARBA" id="ARBA00022679"/>
    </source>
</evidence>
<proteinExistence type="inferred from homology"/>
<keyword evidence="2 4" id="KW-0418">Kinase</keyword>
<dbReference type="Pfam" id="PF02685">
    <property type="entry name" value="Glucokinase"/>
    <property type="match status" value="1"/>
</dbReference>
<evidence type="ECO:0000256" key="2">
    <source>
        <dbReference type="ARBA" id="ARBA00022777"/>
    </source>
</evidence>
<dbReference type="Gene3D" id="3.40.367.20">
    <property type="match status" value="1"/>
</dbReference>
<dbReference type="STRING" id="596151.DesfrDRAFT_1623"/>
<dbReference type="eggNOG" id="COG0837">
    <property type="taxonomic scope" value="Bacteria"/>
</dbReference>
<organism evidence="4 5">
    <name type="scientific">Solidesulfovibrio fructosivorans JJ]</name>
    <dbReference type="NCBI Taxonomy" id="596151"/>
    <lineage>
        <taxon>Bacteria</taxon>
        <taxon>Pseudomonadati</taxon>
        <taxon>Thermodesulfobacteriota</taxon>
        <taxon>Desulfovibrionia</taxon>
        <taxon>Desulfovibrionales</taxon>
        <taxon>Desulfovibrionaceae</taxon>
        <taxon>Solidesulfovibrio</taxon>
    </lineage>
</organism>
<dbReference type="OrthoDB" id="257751at2"/>
<name>E1JVH4_SOLFR</name>
<reference evidence="4 5" key="1">
    <citation type="submission" date="2010-08" db="EMBL/GenBank/DDBJ databases">
        <title>The draft genome of Desulfovibrio fructosovorans JJ.</title>
        <authorList>
            <consortium name="US DOE Joint Genome Institute (JGI-PGF)"/>
            <person name="Lucas S."/>
            <person name="Copeland A."/>
            <person name="Lapidus A."/>
            <person name="Cheng J.-F."/>
            <person name="Bruce D."/>
            <person name="Goodwin L."/>
            <person name="Pitluck S."/>
            <person name="Land M.L."/>
            <person name="Hauser L."/>
            <person name="Chang Y.-J."/>
            <person name="Jeffries C."/>
            <person name="Wall J.D."/>
            <person name="Stahl D.A."/>
            <person name="Arkin A.P."/>
            <person name="Dehal P."/>
            <person name="Stolyar S.M."/>
            <person name="Hazen T.C."/>
            <person name="Woyke T.J."/>
        </authorList>
    </citation>
    <scope>NUCLEOTIDE SEQUENCE [LARGE SCALE GENOMIC DNA]</scope>
    <source>
        <strain evidence="4 5">JJ</strain>
    </source>
</reference>
<dbReference type="GO" id="GO:0004340">
    <property type="term" value="F:glucokinase activity"/>
    <property type="evidence" value="ECO:0007669"/>
    <property type="project" value="UniProtKB-EC"/>
</dbReference>
<dbReference type="PANTHER" id="PTHR47363:SF1">
    <property type="entry name" value="GLUCOKINASE"/>
    <property type="match status" value="1"/>
</dbReference>
<evidence type="ECO:0000313" key="4">
    <source>
        <dbReference type="EMBL" id="EFL51768.1"/>
    </source>
</evidence>
<comment type="caution">
    <text evidence="4">The sequence shown here is derived from an EMBL/GenBank/DDBJ whole genome shotgun (WGS) entry which is preliminary data.</text>
</comment>
<dbReference type="EMBL" id="AECZ01000008">
    <property type="protein sequence ID" value="EFL51768.1"/>
    <property type="molecule type" value="Genomic_DNA"/>
</dbReference>
<dbReference type="GO" id="GO:0005524">
    <property type="term" value="F:ATP binding"/>
    <property type="evidence" value="ECO:0007669"/>
    <property type="project" value="InterPro"/>
</dbReference>
<dbReference type="AlphaFoldDB" id="E1JVH4"/>
<dbReference type="Gene3D" id="3.30.420.40">
    <property type="match status" value="1"/>
</dbReference>
<dbReference type="GO" id="GO:0005536">
    <property type="term" value="F:D-glucose binding"/>
    <property type="evidence" value="ECO:0007669"/>
    <property type="project" value="InterPro"/>
</dbReference>
<gene>
    <name evidence="4" type="ORF">DesfrDRAFT_1623</name>
</gene>
<dbReference type="InterPro" id="IPR043129">
    <property type="entry name" value="ATPase_NBD"/>
</dbReference>
<evidence type="ECO:0000256" key="3">
    <source>
        <dbReference type="RuleBase" id="RU004046"/>
    </source>
</evidence>
<dbReference type="Proteomes" id="UP000006250">
    <property type="component" value="Unassembled WGS sequence"/>
</dbReference>
<dbReference type="EC" id="2.7.1.2" evidence="4"/>
<keyword evidence="5" id="KW-1185">Reference proteome</keyword>
<sequence>MTTQGAAFPKHILAADIGGTHSRFGHFTLSASGELALGASVWASTNAASSFLELLESLPQAGFDLAPRAADAAVFAIPGAVVGRRISFANIDWDLDLDSLESAYGLSSAVCINDFLAQAHGCALLVDEAEAVLPGTMDASRVQAVIGAGTGFGHAVLVPMDDGSRLALASEAGHASVPFFGEAEQAFAAFVCRRTGENYVRGDSVLSGSGLTALHEFLTGERLTPAEVGASLTPESRTTELFARFYGRAVRDYALTVVAAGGIYISGGVAAKNPLLVSHPAFAREFYDSPPFGGLLRRIGVRLVRNANTGLFGAASVGKSLLWKTG</sequence>
<dbReference type="GO" id="GO:0006096">
    <property type="term" value="P:glycolytic process"/>
    <property type="evidence" value="ECO:0007669"/>
    <property type="project" value="InterPro"/>
</dbReference>
<protein>
    <submittedName>
        <fullName evidence="4">Glucokinase</fullName>
        <ecNumber evidence="4">2.7.1.2</ecNumber>
    </submittedName>
</protein>
<keyword evidence="1 4" id="KW-0808">Transferase</keyword>
<dbReference type="RefSeq" id="WP_005992803.1">
    <property type="nucleotide sequence ID" value="NZ_AECZ01000008.1"/>
</dbReference>
<evidence type="ECO:0000313" key="5">
    <source>
        <dbReference type="Proteomes" id="UP000006250"/>
    </source>
</evidence>
<dbReference type="InterPro" id="IPR003836">
    <property type="entry name" value="Glucokinase"/>
</dbReference>
<dbReference type="SUPFAM" id="SSF53067">
    <property type="entry name" value="Actin-like ATPase domain"/>
    <property type="match status" value="1"/>
</dbReference>
<accession>E1JVH4</accession>
<dbReference type="PANTHER" id="PTHR47363">
    <property type="entry name" value="GLUCOKINASE"/>
    <property type="match status" value="1"/>
</dbReference>
<dbReference type="CDD" id="cd24008">
    <property type="entry name" value="ASKHA_NBD_GLK"/>
    <property type="match status" value="1"/>
</dbReference>